<dbReference type="InterPro" id="IPR002110">
    <property type="entry name" value="Ankyrin_rpt"/>
</dbReference>
<comment type="caution">
    <text evidence="4">The sequence shown here is derived from an EMBL/GenBank/DDBJ whole genome shotgun (WGS) entry which is preliminary data.</text>
</comment>
<accession>A0AA35X322</accession>
<keyword evidence="5" id="KW-1185">Reference proteome</keyword>
<dbReference type="SUPFAM" id="SSF48403">
    <property type="entry name" value="Ankyrin repeat"/>
    <property type="match status" value="1"/>
</dbReference>
<feature type="repeat" description="ANK" evidence="3">
    <location>
        <begin position="70"/>
        <end position="102"/>
    </location>
</feature>
<dbReference type="Proteomes" id="UP001174909">
    <property type="component" value="Unassembled WGS sequence"/>
</dbReference>
<keyword evidence="2 3" id="KW-0040">ANK repeat</keyword>
<dbReference type="PROSITE" id="PS50088">
    <property type="entry name" value="ANK_REPEAT"/>
    <property type="match status" value="3"/>
</dbReference>
<dbReference type="Pfam" id="PF12796">
    <property type="entry name" value="Ank_2"/>
    <property type="match status" value="1"/>
</dbReference>
<dbReference type="AlphaFoldDB" id="A0AA35X322"/>
<evidence type="ECO:0000256" key="2">
    <source>
        <dbReference type="ARBA" id="ARBA00023043"/>
    </source>
</evidence>
<dbReference type="PROSITE" id="PS50297">
    <property type="entry name" value="ANK_REP_REGION"/>
    <property type="match status" value="3"/>
</dbReference>
<dbReference type="SMART" id="SM00248">
    <property type="entry name" value="ANK"/>
    <property type="match status" value="3"/>
</dbReference>
<sequence length="126" mass="13884">MQNGRTPLMVASIEGYVDIVKMLVEARTNSINKQNEDGFSALHLAAQHGRADVVRVITEALAHVDIKTKDRQTALFIASEKGHRSVVELLLLHHADVDICSEMTLVDGDSISDTQFHLTGSYDVKN</sequence>
<gene>
    <name evidence="4" type="ORF">GBAR_LOCUS23502</name>
</gene>
<dbReference type="PANTHER" id="PTHR24198:SF165">
    <property type="entry name" value="ANKYRIN REPEAT-CONTAINING PROTEIN-RELATED"/>
    <property type="match status" value="1"/>
</dbReference>
<dbReference type="PANTHER" id="PTHR24198">
    <property type="entry name" value="ANKYRIN REPEAT AND PROTEIN KINASE DOMAIN-CONTAINING PROTEIN"/>
    <property type="match status" value="1"/>
</dbReference>
<feature type="repeat" description="ANK" evidence="3">
    <location>
        <begin position="3"/>
        <end position="35"/>
    </location>
</feature>
<dbReference type="EMBL" id="CASHTH010003254">
    <property type="protein sequence ID" value="CAI8042294.1"/>
    <property type="molecule type" value="Genomic_DNA"/>
</dbReference>
<name>A0AA35X322_GEOBA</name>
<evidence type="ECO:0000313" key="4">
    <source>
        <dbReference type="EMBL" id="CAI8042294.1"/>
    </source>
</evidence>
<organism evidence="4 5">
    <name type="scientific">Geodia barretti</name>
    <name type="common">Barrett's horny sponge</name>
    <dbReference type="NCBI Taxonomy" id="519541"/>
    <lineage>
        <taxon>Eukaryota</taxon>
        <taxon>Metazoa</taxon>
        <taxon>Porifera</taxon>
        <taxon>Demospongiae</taxon>
        <taxon>Heteroscleromorpha</taxon>
        <taxon>Tetractinellida</taxon>
        <taxon>Astrophorina</taxon>
        <taxon>Geodiidae</taxon>
        <taxon>Geodia</taxon>
    </lineage>
</organism>
<evidence type="ECO:0000256" key="3">
    <source>
        <dbReference type="PROSITE-ProRule" id="PRU00023"/>
    </source>
</evidence>
<reference evidence="4" key="1">
    <citation type="submission" date="2023-03" db="EMBL/GenBank/DDBJ databases">
        <authorList>
            <person name="Steffen K."/>
            <person name="Cardenas P."/>
        </authorList>
    </citation>
    <scope>NUCLEOTIDE SEQUENCE</scope>
</reference>
<dbReference type="Gene3D" id="1.25.40.20">
    <property type="entry name" value="Ankyrin repeat-containing domain"/>
    <property type="match status" value="2"/>
</dbReference>
<dbReference type="InterPro" id="IPR036770">
    <property type="entry name" value="Ankyrin_rpt-contain_sf"/>
</dbReference>
<proteinExistence type="predicted"/>
<evidence type="ECO:0000313" key="5">
    <source>
        <dbReference type="Proteomes" id="UP001174909"/>
    </source>
</evidence>
<dbReference type="PRINTS" id="PR01415">
    <property type="entry name" value="ANKYRIN"/>
</dbReference>
<keyword evidence="1" id="KW-0677">Repeat</keyword>
<evidence type="ECO:0000256" key="1">
    <source>
        <dbReference type="ARBA" id="ARBA00022737"/>
    </source>
</evidence>
<feature type="repeat" description="ANK" evidence="3">
    <location>
        <begin position="37"/>
        <end position="69"/>
    </location>
</feature>
<protein>
    <submittedName>
        <fullName evidence="4">Ankyrin repeat domain-containing protein 29</fullName>
    </submittedName>
</protein>